<reference evidence="2 3" key="1">
    <citation type="journal article" date="2016" name="Front. Microbiol.">
        <title>Single-Cell (Meta-)Genomics of a Dimorphic Candidatus Thiomargarita nelsonii Reveals Genomic Plasticity.</title>
        <authorList>
            <person name="Flood B.E."/>
            <person name="Fliss P."/>
            <person name="Jones D.S."/>
            <person name="Dick G.J."/>
            <person name="Jain S."/>
            <person name="Kaster A.K."/>
            <person name="Winkel M."/>
            <person name="Mussmann M."/>
            <person name="Bailey J."/>
        </authorList>
    </citation>
    <scope>NUCLEOTIDE SEQUENCE [LARGE SCALE GENOMIC DNA]</scope>
    <source>
        <strain evidence="2">Hydrate Ridge</strain>
    </source>
</reference>
<feature type="domain" description="Antitoxin SocA-like Panacea" evidence="1">
    <location>
        <begin position="29"/>
        <end position="119"/>
    </location>
</feature>
<name>A0A0A6P3E6_9GAMM</name>
<accession>A0A0A6P3E6</accession>
<gene>
    <name evidence="2" type="ORF">PN36_15565</name>
</gene>
<dbReference type="Proteomes" id="UP000030428">
    <property type="component" value="Unassembled WGS sequence"/>
</dbReference>
<protein>
    <recommendedName>
        <fullName evidence="1">Antitoxin SocA-like Panacea domain-containing protein</fullName>
    </recommendedName>
</protein>
<keyword evidence="3" id="KW-1185">Reference proteome</keyword>
<sequence>MIYKAIDVANWFINQFDKESGDVITHLKLQKLLYFSEAWCQVLLDRELFSENMEAWSHGPVVREVFSQFKSFGWNPLDATDEVIEFDSEVKDVLLQVMETYGNVSAKTLEHLTHQDIPWNEARGDLSPEVKCSNRISKQSLKSFFNEKYGDKLYG</sequence>
<dbReference type="AlphaFoldDB" id="A0A0A6P3E6"/>
<proteinExistence type="predicted"/>
<evidence type="ECO:0000313" key="2">
    <source>
        <dbReference type="EMBL" id="KHD04922.1"/>
    </source>
</evidence>
<evidence type="ECO:0000313" key="3">
    <source>
        <dbReference type="Proteomes" id="UP000030428"/>
    </source>
</evidence>
<dbReference type="EMBL" id="JSZA02000056">
    <property type="protein sequence ID" value="KHD04922.1"/>
    <property type="molecule type" value="Genomic_DNA"/>
</dbReference>
<dbReference type="Pfam" id="PF13274">
    <property type="entry name" value="SocA_Panacea"/>
    <property type="match status" value="1"/>
</dbReference>
<comment type="caution">
    <text evidence="2">The sequence shown here is derived from an EMBL/GenBank/DDBJ whole genome shotgun (WGS) entry which is preliminary data.</text>
</comment>
<organism evidence="2 3">
    <name type="scientific">Candidatus Thiomargarita nelsonii</name>
    <dbReference type="NCBI Taxonomy" id="1003181"/>
    <lineage>
        <taxon>Bacteria</taxon>
        <taxon>Pseudomonadati</taxon>
        <taxon>Pseudomonadota</taxon>
        <taxon>Gammaproteobacteria</taxon>
        <taxon>Thiotrichales</taxon>
        <taxon>Thiotrichaceae</taxon>
        <taxon>Thiomargarita</taxon>
    </lineage>
</organism>
<evidence type="ECO:0000259" key="1">
    <source>
        <dbReference type="Pfam" id="PF13274"/>
    </source>
</evidence>
<dbReference type="InterPro" id="IPR025272">
    <property type="entry name" value="SocA_Panacea"/>
</dbReference>